<feature type="transmembrane region" description="Helical" evidence="6">
    <location>
        <begin position="171"/>
        <end position="192"/>
    </location>
</feature>
<dbReference type="EMBL" id="KQ459602">
    <property type="protein sequence ID" value="KPI93562.1"/>
    <property type="molecule type" value="Genomic_DNA"/>
</dbReference>
<feature type="domain" description="Major facilitator superfamily (MFS) profile" evidence="7">
    <location>
        <begin position="12"/>
        <end position="489"/>
    </location>
</feature>
<dbReference type="PANTHER" id="PTHR23506:SF26">
    <property type="entry name" value="MFS-TYPE TRANSPORTER SLC18B1"/>
    <property type="match status" value="1"/>
</dbReference>
<dbReference type="Gene3D" id="1.20.1250.20">
    <property type="entry name" value="MFS general substrate transporter like domains"/>
    <property type="match status" value="3"/>
</dbReference>
<feature type="transmembrane region" description="Helical" evidence="6">
    <location>
        <begin position="45"/>
        <end position="65"/>
    </location>
</feature>
<feature type="transmembrane region" description="Helical" evidence="6">
    <location>
        <begin position="325"/>
        <end position="347"/>
    </location>
</feature>
<dbReference type="Pfam" id="PF07690">
    <property type="entry name" value="MFS_1"/>
    <property type="match status" value="2"/>
</dbReference>
<dbReference type="InterPro" id="IPR036259">
    <property type="entry name" value="MFS_trans_sf"/>
</dbReference>
<protein>
    <submittedName>
        <fullName evidence="8">MFS-type transporter C6orf192</fullName>
    </submittedName>
</protein>
<evidence type="ECO:0000259" key="7">
    <source>
        <dbReference type="PROSITE" id="PS50850"/>
    </source>
</evidence>
<evidence type="ECO:0000313" key="9">
    <source>
        <dbReference type="Proteomes" id="UP000053268"/>
    </source>
</evidence>
<feature type="transmembrane region" description="Helical" evidence="6">
    <location>
        <begin position="283"/>
        <end position="305"/>
    </location>
</feature>
<dbReference type="AlphaFoldDB" id="A0A194PJR9"/>
<accession>A0A194PJR9</accession>
<dbReference type="InterPro" id="IPR011701">
    <property type="entry name" value="MFS"/>
</dbReference>
<feature type="transmembrane region" description="Helical" evidence="6">
    <location>
        <begin position="386"/>
        <end position="407"/>
    </location>
</feature>
<feature type="transmembrane region" description="Helical" evidence="6">
    <location>
        <begin position="217"/>
        <end position="238"/>
    </location>
</feature>
<feature type="transmembrane region" description="Helical" evidence="6">
    <location>
        <begin position="465"/>
        <end position="483"/>
    </location>
</feature>
<dbReference type="GO" id="GO:0022857">
    <property type="term" value="F:transmembrane transporter activity"/>
    <property type="evidence" value="ECO:0007669"/>
    <property type="project" value="InterPro"/>
</dbReference>
<gene>
    <name evidence="8" type="ORF">RR46_10822</name>
</gene>
<keyword evidence="5 6" id="KW-0472">Membrane</keyword>
<name>A0A194PJR9_PAPXU</name>
<dbReference type="GO" id="GO:0016020">
    <property type="term" value="C:membrane"/>
    <property type="evidence" value="ECO:0007669"/>
    <property type="project" value="UniProtKB-SubCell"/>
</dbReference>
<dbReference type="PANTHER" id="PTHR23506">
    <property type="entry name" value="GH10249P"/>
    <property type="match status" value="1"/>
</dbReference>
<evidence type="ECO:0000313" key="8">
    <source>
        <dbReference type="EMBL" id="KPI93562.1"/>
    </source>
</evidence>
<evidence type="ECO:0000256" key="2">
    <source>
        <dbReference type="ARBA" id="ARBA00022448"/>
    </source>
</evidence>
<dbReference type="PROSITE" id="PS50850">
    <property type="entry name" value="MFS"/>
    <property type="match status" value="1"/>
</dbReference>
<keyword evidence="9" id="KW-1185">Reference proteome</keyword>
<dbReference type="Proteomes" id="UP000053268">
    <property type="component" value="Unassembled WGS sequence"/>
</dbReference>
<proteinExistence type="predicted"/>
<evidence type="ECO:0000256" key="6">
    <source>
        <dbReference type="SAM" id="Phobius"/>
    </source>
</evidence>
<sequence>MGFDFSRRQWLIIVVISIADFCNALCVALQAPFYPQEAEKKGCSATEFGLVFGVFELVVFLVSPLYGAHLNRIGPKLLFNAGIQTTGTCAILFGLLDNVEGHIPFITLSFIIRIVEAMGNAAFLTASFAIIAKEFPNNVATMFASLETFFGLGLIVGPTLGGALYGVGGYYLPFAVLGATLFCTAVMSYAVLPKCNDDEDLKPTGPTMFTLLKIPGVLLSAISIMSTSLSIGFLQATLEPHLRQFKFSPVILGLMFVINGGVYAVSAPVWGWMCDHPSIKPKYVTVIGCMFVANTLPGNEILEIFKIGFLQATLEPHLRQFKFSPVILGLMFVINGGVYAVSAPVWGWMCDHPSIKPKYVTVIGCMFVASGFLLIGPAPFIDMPTLMWMTILGLVLHGLGMGSQLVASFSDALGTAIANGLPNSIETYGLVSGMWTSVFALGAFVGPTVSGLLFDSVGFRNSTMFVFILHLIVMLVVMLYLWVCDRSSKMDVSVSAGDLLQLDGTLDESVLIGDKYIMPPPRVKSRRCGISVERSRPPAMNSLIACTSCKNRRSPWSQRTPVYRPSYGSLDHRFRGALSVT</sequence>
<dbReference type="STRING" id="66420.A0A194PJR9"/>
<evidence type="ECO:0000256" key="4">
    <source>
        <dbReference type="ARBA" id="ARBA00022989"/>
    </source>
</evidence>
<evidence type="ECO:0000256" key="1">
    <source>
        <dbReference type="ARBA" id="ARBA00004141"/>
    </source>
</evidence>
<keyword evidence="4 6" id="KW-1133">Transmembrane helix</keyword>
<feature type="transmembrane region" description="Helical" evidence="6">
    <location>
        <begin position="12"/>
        <end position="33"/>
    </location>
</feature>
<evidence type="ECO:0000256" key="5">
    <source>
        <dbReference type="ARBA" id="ARBA00023136"/>
    </source>
</evidence>
<feature type="transmembrane region" description="Helical" evidence="6">
    <location>
        <begin position="102"/>
        <end position="131"/>
    </location>
</feature>
<feature type="transmembrane region" description="Helical" evidence="6">
    <location>
        <begin position="428"/>
        <end position="445"/>
    </location>
</feature>
<reference evidence="8 9" key="1">
    <citation type="journal article" date="2015" name="Nat. Commun.">
        <title>Outbred genome sequencing and CRISPR/Cas9 gene editing in butterflies.</title>
        <authorList>
            <person name="Li X."/>
            <person name="Fan D."/>
            <person name="Zhang W."/>
            <person name="Liu G."/>
            <person name="Zhang L."/>
            <person name="Zhao L."/>
            <person name="Fang X."/>
            <person name="Chen L."/>
            <person name="Dong Y."/>
            <person name="Chen Y."/>
            <person name="Ding Y."/>
            <person name="Zhao R."/>
            <person name="Feng M."/>
            <person name="Zhu Y."/>
            <person name="Feng Y."/>
            <person name="Jiang X."/>
            <person name="Zhu D."/>
            <person name="Xiang H."/>
            <person name="Feng X."/>
            <person name="Li S."/>
            <person name="Wang J."/>
            <person name="Zhang G."/>
            <person name="Kronforst M.R."/>
            <person name="Wang W."/>
        </authorList>
    </citation>
    <scope>NUCLEOTIDE SEQUENCE [LARGE SCALE GENOMIC DNA]</scope>
    <source>
        <strain evidence="8">Ya'a_city_454_Px</strain>
        <tissue evidence="8">Whole body</tissue>
    </source>
</reference>
<feature type="transmembrane region" description="Helical" evidence="6">
    <location>
        <begin position="250"/>
        <end position="271"/>
    </location>
</feature>
<keyword evidence="3 6" id="KW-0812">Transmembrane</keyword>
<dbReference type="InterPro" id="IPR020846">
    <property type="entry name" value="MFS_dom"/>
</dbReference>
<comment type="subcellular location">
    <subcellularLocation>
        <location evidence="1">Membrane</location>
        <topology evidence="1">Multi-pass membrane protein</topology>
    </subcellularLocation>
</comment>
<evidence type="ECO:0000256" key="3">
    <source>
        <dbReference type="ARBA" id="ARBA00022692"/>
    </source>
</evidence>
<dbReference type="SUPFAM" id="SSF103473">
    <property type="entry name" value="MFS general substrate transporter"/>
    <property type="match status" value="2"/>
</dbReference>
<feature type="transmembrane region" description="Helical" evidence="6">
    <location>
        <begin position="77"/>
        <end position="96"/>
    </location>
</feature>
<feature type="transmembrane region" description="Helical" evidence="6">
    <location>
        <begin position="359"/>
        <end position="380"/>
    </location>
</feature>
<organism evidence="8 9">
    <name type="scientific">Papilio xuthus</name>
    <name type="common">Asian swallowtail butterfly</name>
    <dbReference type="NCBI Taxonomy" id="66420"/>
    <lineage>
        <taxon>Eukaryota</taxon>
        <taxon>Metazoa</taxon>
        <taxon>Ecdysozoa</taxon>
        <taxon>Arthropoda</taxon>
        <taxon>Hexapoda</taxon>
        <taxon>Insecta</taxon>
        <taxon>Pterygota</taxon>
        <taxon>Neoptera</taxon>
        <taxon>Endopterygota</taxon>
        <taxon>Lepidoptera</taxon>
        <taxon>Glossata</taxon>
        <taxon>Ditrysia</taxon>
        <taxon>Papilionoidea</taxon>
        <taxon>Papilionidae</taxon>
        <taxon>Papilioninae</taxon>
        <taxon>Papilio</taxon>
    </lineage>
</organism>
<keyword evidence="2" id="KW-0813">Transport</keyword>
<feature type="transmembrane region" description="Helical" evidence="6">
    <location>
        <begin position="143"/>
        <end position="165"/>
    </location>
</feature>
<dbReference type="InterPro" id="IPR050930">
    <property type="entry name" value="MFS_Vesicular_Transporter"/>
</dbReference>